<dbReference type="Pfam" id="PF13795">
    <property type="entry name" value="HupE_UreJ_2"/>
    <property type="match status" value="1"/>
</dbReference>
<dbReference type="RefSeq" id="WP_085757526.1">
    <property type="nucleotide sequence ID" value="NZ_CP019343.1"/>
</dbReference>
<keyword evidence="1" id="KW-0812">Transmembrane</keyword>
<feature type="transmembrane region" description="Helical" evidence="1">
    <location>
        <begin position="288"/>
        <end position="308"/>
    </location>
</feature>
<evidence type="ECO:0008006" key="4">
    <source>
        <dbReference type="Google" id="ProtNLM"/>
    </source>
</evidence>
<feature type="transmembrane region" description="Helical" evidence="1">
    <location>
        <begin position="353"/>
        <end position="370"/>
    </location>
</feature>
<evidence type="ECO:0000313" key="2">
    <source>
        <dbReference type="EMBL" id="ARN73415.1"/>
    </source>
</evidence>
<organism evidence="2 3">
    <name type="scientific">Oceanicoccus sagamiensis</name>
    <dbReference type="NCBI Taxonomy" id="716816"/>
    <lineage>
        <taxon>Bacteria</taxon>
        <taxon>Pseudomonadati</taxon>
        <taxon>Pseudomonadota</taxon>
        <taxon>Gammaproteobacteria</taxon>
        <taxon>Cellvibrionales</taxon>
        <taxon>Spongiibacteraceae</taxon>
        <taxon>Oceanicoccus</taxon>
    </lineage>
</organism>
<gene>
    <name evidence="2" type="ORF">BST96_04380</name>
</gene>
<dbReference type="EMBL" id="CP019343">
    <property type="protein sequence ID" value="ARN73415.1"/>
    <property type="molecule type" value="Genomic_DNA"/>
</dbReference>
<sequence>MKLPAVRFALIIGLLFAAMASYGHEIRPAIADLVVADKGEVSLTISLNLEALIAQIGPEHEDTSESANAAYYNELRALPPAALQKAFTNFSPRFLEGLHLTVAGKVLPLDVAAVRVNQVGDLDLARLSELRLAAQLPVNYSPLSLRWSEAFGAMALRVSTATQADIYTAYLQQGESSADIALDVVVPQSGFSVFANYTAIGFAHILPKGLDHILFVVGLFLLSVRLKPLLWQVTSFTLAHTVTLALGMLGIVQISPSIVEPLIAASIVYVCIENIYSDHLSRWRPPIVFAFGLLHGLGFAGVLTEIGLSSSHFVTGLIAFNVGVELGQLTVIVLCYLLLGYWFGNKPWYRQRVTIPVSLLVAMVGAYWLVERTLL</sequence>
<dbReference type="InterPro" id="IPR032809">
    <property type="entry name" value="Put_HupE_UreJ"/>
</dbReference>
<keyword evidence="1" id="KW-0472">Membrane</keyword>
<feature type="transmembrane region" description="Helical" evidence="1">
    <location>
        <begin position="258"/>
        <end position="276"/>
    </location>
</feature>
<feature type="transmembrane region" description="Helical" evidence="1">
    <location>
        <begin position="314"/>
        <end position="341"/>
    </location>
</feature>
<dbReference type="Proteomes" id="UP000193450">
    <property type="component" value="Chromosome"/>
</dbReference>
<evidence type="ECO:0000256" key="1">
    <source>
        <dbReference type="SAM" id="Phobius"/>
    </source>
</evidence>
<keyword evidence="3" id="KW-1185">Reference proteome</keyword>
<dbReference type="STRING" id="716816.BST96_04380"/>
<keyword evidence="1" id="KW-1133">Transmembrane helix</keyword>
<proteinExistence type="predicted"/>
<evidence type="ECO:0000313" key="3">
    <source>
        <dbReference type="Proteomes" id="UP000193450"/>
    </source>
</evidence>
<protein>
    <recommendedName>
        <fullName evidence="4">HupE / UreJ protein</fullName>
    </recommendedName>
</protein>
<dbReference type="KEGG" id="osg:BST96_04380"/>
<reference evidence="2 3" key="1">
    <citation type="submission" date="2016-11" db="EMBL/GenBank/DDBJ databases">
        <title>Trade-off between light-utilization and light-protection in marine flavobacteria.</title>
        <authorList>
            <person name="Kumagai Y."/>
        </authorList>
    </citation>
    <scope>NUCLEOTIDE SEQUENCE [LARGE SCALE GENOMIC DNA]</scope>
    <source>
        <strain evidence="2 3">NBRC 107125</strain>
    </source>
</reference>
<accession>A0A1X9NBY5</accession>
<name>A0A1X9NBY5_9GAMM</name>
<dbReference type="OrthoDB" id="9808870at2"/>
<dbReference type="AlphaFoldDB" id="A0A1X9NBY5"/>